<evidence type="ECO:0000313" key="2">
    <source>
        <dbReference type="Proteomes" id="UP000035642"/>
    </source>
</evidence>
<dbReference type="GO" id="GO:0003735">
    <property type="term" value="F:structural constituent of ribosome"/>
    <property type="evidence" value="ECO:0007669"/>
    <property type="project" value="InterPro"/>
</dbReference>
<proteinExistence type="predicted"/>
<keyword evidence="1" id="KW-0175">Coiled coil</keyword>
<evidence type="ECO:0000313" key="3">
    <source>
        <dbReference type="WBParaSite" id="ACAC_0000885901-mRNA-1"/>
    </source>
</evidence>
<evidence type="ECO:0000256" key="1">
    <source>
        <dbReference type="SAM" id="Coils"/>
    </source>
</evidence>
<sequence>MLRYLRKAVPARCKLDSFAIIKHSLTNESSMKKIEDHNTLVSIVDNAVDEAKKEMKRLLNSRSKFVDRKEKPKEWERLKLEKRDVKQNSSRPQKAPITARLVCACRQLRVSMFFTFNFQDPCSILERYPRTVVCYPK</sequence>
<dbReference type="STRING" id="6313.A0A0K0DDN4"/>
<feature type="coiled-coil region" evidence="1">
    <location>
        <begin position="41"/>
        <end position="68"/>
    </location>
</feature>
<dbReference type="PANTHER" id="PTHR11620">
    <property type="entry name" value="60S RIBOSOMAL PROTEIN L23A"/>
    <property type="match status" value="1"/>
</dbReference>
<reference evidence="3" key="2">
    <citation type="submission" date="2017-02" db="UniProtKB">
        <authorList>
            <consortium name="WormBaseParasite"/>
        </authorList>
    </citation>
    <scope>IDENTIFICATION</scope>
</reference>
<dbReference type="InterPro" id="IPR013025">
    <property type="entry name" value="Ribosomal_uL23-like"/>
</dbReference>
<dbReference type="Gene3D" id="3.30.70.330">
    <property type="match status" value="1"/>
</dbReference>
<organism evidence="2 3">
    <name type="scientific">Angiostrongylus cantonensis</name>
    <name type="common">Rat lungworm</name>
    <dbReference type="NCBI Taxonomy" id="6313"/>
    <lineage>
        <taxon>Eukaryota</taxon>
        <taxon>Metazoa</taxon>
        <taxon>Ecdysozoa</taxon>
        <taxon>Nematoda</taxon>
        <taxon>Chromadorea</taxon>
        <taxon>Rhabditida</taxon>
        <taxon>Rhabditina</taxon>
        <taxon>Rhabditomorpha</taxon>
        <taxon>Strongyloidea</taxon>
        <taxon>Metastrongylidae</taxon>
        <taxon>Angiostrongylus</taxon>
    </lineage>
</organism>
<dbReference type="WBParaSite" id="ACAC_0000885901-mRNA-1">
    <property type="protein sequence ID" value="ACAC_0000885901-mRNA-1"/>
    <property type="gene ID" value="ACAC_0000885901"/>
</dbReference>
<reference evidence="2" key="1">
    <citation type="submission" date="2012-09" db="EMBL/GenBank/DDBJ databases">
        <authorList>
            <person name="Martin A.A."/>
        </authorList>
    </citation>
    <scope>NUCLEOTIDE SEQUENCE</scope>
</reference>
<dbReference type="GO" id="GO:0005840">
    <property type="term" value="C:ribosome"/>
    <property type="evidence" value="ECO:0007669"/>
    <property type="project" value="InterPro"/>
</dbReference>
<protein>
    <submittedName>
        <fullName evidence="3">Ovule protein</fullName>
    </submittedName>
</protein>
<dbReference type="AlphaFoldDB" id="A0A0K0DDN4"/>
<dbReference type="InterPro" id="IPR012677">
    <property type="entry name" value="Nucleotide-bd_a/b_plait_sf"/>
</dbReference>
<keyword evidence="2" id="KW-1185">Reference proteome</keyword>
<dbReference type="GO" id="GO:0006412">
    <property type="term" value="P:translation"/>
    <property type="evidence" value="ECO:0007669"/>
    <property type="project" value="InterPro"/>
</dbReference>
<dbReference type="Proteomes" id="UP000035642">
    <property type="component" value="Unassembled WGS sequence"/>
</dbReference>
<name>A0A0K0DDN4_ANGCA</name>
<accession>A0A0K0DDN4</accession>